<dbReference type="KEGG" id="fri:FraEuI1c_2783"/>
<evidence type="ECO:0000256" key="1">
    <source>
        <dbReference type="ARBA" id="ARBA00006484"/>
    </source>
</evidence>
<keyword evidence="2" id="KW-0560">Oxidoreductase</keyword>
<dbReference type="PRINTS" id="PR00081">
    <property type="entry name" value="GDHRDH"/>
</dbReference>
<dbReference type="Gene3D" id="3.40.50.720">
    <property type="entry name" value="NAD(P)-binding Rossmann-like Domain"/>
    <property type="match status" value="1"/>
</dbReference>
<evidence type="ECO:0000313" key="4">
    <source>
        <dbReference type="Proteomes" id="UP000002484"/>
    </source>
</evidence>
<dbReference type="Pfam" id="PF13561">
    <property type="entry name" value="adh_short_C2"/>
    <property type="match status" value="1"/>
</dbReference>
<evidence type="ECO:0000256" key="2">
    <source>
        <dbReference type="ARBA" id="ARBA00023002"/>
    </source>
</evidence>
<dbReference type="EMBL" id="CP002299">
    <property type="protein sequence ID" value="ADP80810.1"/>
    <property type="molecule type" value="Genomic_DNA"/>
</dbReference>
<dbReference type="STRING" id="298654.FraEuI1c_2783"/>
<dbReference type="SUPFAM" id="SSF51735">
    <property type="entry name" value="NAD(P)-binding Rossmann-fold domains"/>
    <property type="match status" value="1"/>
</dbReference>
<name>E3J7Q6_PSEI1</name>
<comment type="similarity">
    <text evidence="1">Belongs to the short-chain dehydrogenases/reductases (SDR) family.</text>
</comment>
<proteinExistence type="inferred from homology"/>
<dbReference type="eggNOG" id="COG1028">
    <property type="taxonomic scope" value="Bacteria"/>
</dbReference>
<dbReference type="PANTHER" id="PTHR43943">
    <property type="entry name" value="DEHYDROGENASE/REDUCTASE (SDR FAMILY) MEMBER 4"/>
    <property type="match status" value="1"/>
</dbReference>
<reference evidence="3 4" key="1">
    <citation type="submission" date="2010-10" db="EMBL/GenBank/DDBJ databases">
        <title>Complete sequence of Frankia sp. EuI1c.</title>
        <authorList>
            <consortium name="US DOE Joint Genome Institute"/>
            <person name="Lucas S."/>
            <person name="Copeland A."/>
            <person name="Lapidus A."/>
            <person name="Cheng J.-F."/>
            <person name="Bruce D."/>
            <person name="Goodwin L."/>
            <person name="Pitluck S."/>
            <person name="Chertkov O."/>
            <person name="Detter J.C."/>
            <person name="Han C."/>
            <person name="Tapia R."/>
            <person name="Land M."/>
            <person name="Hauser L."/>
            <person name="Jeffries C."/>
            <person name="Kyrpides N."/>
            <person name="Ivanova N."/>
            <person name="Mikhailova N."/>
            <person name="Beauchemin N."/>
            <person name="Sen A."/>
            <person name="Sur S.A."/>
            <person name="Gtari M."/>
            <person name="Wall L."/>
            <person name="Tisa L."/>
            <person name="Woyke T."/>
        </authorList>
    </citation>
    <scope>NUCLEOTIDE SEQUENCE [LARGE SCALE GENOMIC DNA]</scope>
    <source>
        <strain evidence="4">DSM 45817 / CECT 9037 / EuI1c</strain>
    </source>
</reference>
<dbReference type="OrthoDB" id="4380821at2"/>
<dbReference type="PRINTS" id="PR00080">
    <property type="entry name" value="SDRFAMILY"/>
</dbReference>
<dbReference type="PROSITE" id="PS00061">
    <property type="entry name" value="ADH_SHORT"/>
    <property type="match status" value="1"/>
</dbReference>
<dbReference type="RefSeq" id="WP_013423928.1">
    <property type="nucleotide sequence ID" value="NC_014666.1"/>
</dbReference>
<dbReference type="HOGENOM" id="CLU_010194_1_0_11"/>
<dbReference type="Proteomes" id="UP000002484">
    <property type="component" value="Chromosome"/>
</dbReference>
<sequence>MTDAAPSSLTGKVAIVTGAGQGVGLSIARVLARRGVKLVVTGRTPSKLDVLGDELRAAGAEIEIVPGDVGTRADVDKAVSTAVDAFGGIDILVNNAQAQVTLDFNESVLDVTEENLAIPFRSGLLGTLHCMQACYPHLKARGGGSIVNFGSTTAIAGMSGFASYSITKEAIRGLTRAAATEWGPDNIRVNVVLPSALTDRLREMVEANRAVMDQAIAAIPLRRIGDTEDDIGAAIAALVGDDMKFVTGATIMLDGGSRYIS</sequence>
<protein>
    <submittedName>
        <fullName evidence="3">Short-chain dehydrogenase/reductase SDR</fullName>
    </submittedName>
</protein>
<dbReference type="InterPro" id="IPR020904">
    <property type="entry name" value="Sc_DH/Rdtase_CS"/>
</dbReference>
<dbReference type="InterPro" id="IPR002347">
    <property type="entry name" value="SDR_fam"/>
</dbReference>
<dbReference type="PANTHER" id="PTHR43943:SF2">
    <property type="entry name" value="DEHYDROGENASE_REDUCTASE 4"/>
    <property type="match status" value="1"/>
</dbReference>
<dbReference type="GO" id="GO:0016491">
    <property type="term" value="F:oxidoreductase activity"/>
    <property type="evidence" value="ECO:0007669"/>
    <property type="project" value="UniProtKB-KW"/>
</dbReference>
<dbReference type="FunFam" id="3.40.50.720:FF:000084">
    <property type="entry name" value="Short-chain dehydrogenase reductase"/>
    <property type="match status" value="1"/>
</dbReference>
<gene>
    <name evidence="3" type="ordered locus">FraEuI1c_2783</name>
</gene>
<accession>E3J7Q6</accession>
<dbReference type="InterPro" id="IPR036291">
    <property type="entry name" value="NAD(P)-bd_dom_sf"/>
</dbReference>
<dbReference type="AlphaFoldDB" id="E3J7Q6"/>
<keyword evidence="4" id="KW-1185">Reference proteome</keyword>
<dbReference type="CDD" id="cd05233">
    <property type="entry name" value="SDR_c"/>
    <property type="match status" value="1"/>
</dbReference>
<evidence type="ECO:0000313" key="3">
    <source>
        <dbReference type="EMBL" id="ADP80810.1"/>
    </source>
</evidence>
<organism evidence="3 4">
    <name type="scientific">Pseudofrankia inefficax (strain DSM 45817 / CECT 9037 / DDB 130130 / EuI1c)</name>
    <name type="common">Frankia inefficax</name>
    <dbReference type="NCBI Taxonomy" id="298654"/>
    <lineage>
        <taxon>Bacteria</taxon>
        <taxon>Bacillati</taxon>
        <taxon>Actinomycetota</taxon>
        <taxon>Actinomycetes</taxon>
        <taxon>Frankiales</taxon>
        <taxon>Frankiaceae</taxon>
        <taxon>Pseudofrankia</taxon>
    </lineage>
</organism>
<dbReference type="InParanoid" id="E3J7Q6"/>